<feature type="compositionally biased region" description="Low complexity" evidence="1">
    <location>
        <begin position="161"/>
        <end position="170"/>
    </location>
</feature>
<dbReference type="Proteomes" id="UP000694851">
    <property type="component" value="Unplaced"/>
</dbReference>
<feature type="compositionally biased region" description="Low complexity" evidence="1">
    <location>
        <begin position="92"/>
        <end position="103"/>
    </location>
</feature>
<dbReference type="KEGG" id="hai:109386263"/>
<organism evidence="2 3">
    <name type="scientific">Hipposideros armiger</name>
    <name type="common">Great Himalayan leaf-nosed bat</name>
    <dbReference type="NCBI Taxonomy" id="186990"/>
    <lineage>
        <taxon>Eukaryota</taxon>
        <taxon>Metazoa</taxon>
        <taxon>Chordata</taxon>
        <taxon>Craniata</taxon>
        <taxon>Vertebrata</taxon>
        <taxon>Euteleostomi</taxon>
        <taxon>Mammalia</taxon>
        <taxon>Eutheria</taxon>
        <taxon>Laurasiatheria</taxon>
        <taxon>Chiroptera</taxon>
        <taxon>Yinpterochiroptera</taxon>
        <taxon>Rhinolophoidea</taxon>
        <taxon>Hipposideridae</taxon>
        <taxon>Hipposideros</taxon>
    </lineage>
</organism>
<dbReference type="AlphaFoldDB" id="A0A8B7RZV6"/>
<name>A0A8B7RZV6_HIPAR</name>
<keyword evidence="2" id="KW-1185">Reference proteome</keyword>
<sequence length="283" mass="29082">MKGGNFLSALRPLPTVPAPDLRFRESHCGNGLRLRGHPRPPPALEPEAESLWGPLRRLAGSAGGCRPRRGLRRLPLLCARPRAGAPRPPPRARSAPSLPRPAVRAPPVPGSRRPPASRAQPVESVGGQAASGPGRRASGWAVPASPLSLGGRAHLPGPTCARRPAALAGPGPAPPARAPGRSLFDSGRACGDPSGAEAANGGDRLAGVVVRRRQHVWCCVCRAVSPDAGRGGGGLLVSRRRVWTGAAGPVRLPGQPACPEPSLEPASVEELGMGILSTNPDTC</sequence>
<dbReference type="RefSeq" id="XP_019504785.1">
    <property type="nucleotide sequence ID" value="XM_019649240.1"/>
</dbReference>
<feature type="compositionally biased region" description="Low complexity" evidence="1">
    <location>
        <begin position="110"/>
        <end position="119"/>
    </location>
</feature>
<evidence type="ECO:0000313" key="3">
    <source>
        <dbReference type="RefSeq" id="XP_019504785.1"/>
    </source>
</evidence>
<protein>
    <submittedName>
        <fullName evidence="3">Uncharacterized protein</fullName>
    </submittedName>
</protein>
<feature type="region of interest" description="Disordered" evidence="1">
    <location>
        <begin position="75"/>
        <end position="199"/>
    </location>
</feature>
<evidence type="ECO:0000256" key="1">
    <source>
        <dbReference type="SAM" id="MobiDB-lite"/>
    </source>
</evidence>
<evidence type="ECO:0000313" key="2">
    <source>
        <dbReference type="Proteomes" id="UP000694851"/>
    </source>
</evidence>
<gene>
    <name evidence="3" type="primary">CUNH1orf229</name>
</gene>
<dbReference type="GeneID" id="109386263"/>
<feature type="region of interest" description="Disordered" evidence="1">
    <location>
        <begin position="29"/>
        <end position="48"/>
    </location>
</feature>
<dbReference type="CTD" id="388759"/>
<accession>A0A8B7RZV6</accession>
<proteinExistence type="predicted"/>
<feature type="compositionally biased region" description="Low complexity" evidence="1">
    <location>
        <begin position="75"/>
        <end position="85"/>
    </location>
</feature>
<reference evidence="3" key="1">
    <citation type="submission" date="2025-08" db="UniProtKB">
        <authorList>
            <consortium name="RefSeq"/>
        </authorList>
    </citation>
    <scope>IDENTIFICATION</scope>
    <source>
        <tissue evidence="3">Muscle</tissue>
    </source>
</reference>